<protein>
    <submittedName>
        <fullName evidence="1">Uncharacterized protein</fullName>
    </submittedName>
</protein>
<keyword evidence="2" id="KW-1185">Reference proteome</keyword>
<dbReference type="Proteomes" id="UP000799640">
    <property type="component" value="Unassembled WGS sequence"/>
</dbReference>
<organism evidence="1 2">
    <name type="scientific">Trichodelitschia bisporula</name>
    <dbReference type="NCBI Taxonomy" id="703511"/>
    <lineage>
        <taxon>Eukaryota</taxon>
        <taxon>Fungi</taxon>
        <taxon>Dikarya</taxon>
        <taxon>Ascomycota</taxon>
        <taxon>Pezizomycotina</taxon>
        <taxon>Dothideomycetes</taxon>
        <taxon>Dothideomycetes incertae sedis</taxon>
        <taxon>Phaeotrichales</taxon>
        <taxon>Phaeotrichaceae</taxon>
        <taxon>Trichodelitschia</taxon>
    </lineage>
</organism>
<dbReference type="EMBL" id="ML996715">
    <property type="protein sequence ID" value="KAF2395516.1"/>
    <property type="molecule type" value="Genomic_DNA"/>
</dbReference>
<sequence>MCWKVMRDQRKRHCIIGWTECLSMNRLLLYFSQRGGDPECTYTRPLWLKLSEAEHSHRIPTPTSNIQHLTFNI</sequence>
<proteinExistence type="predicted"/>
<evidence type="ECO:0000313" key="2">
    <source>
        <dbReference type="Proteomes" id="UP000799640"/>
    </source>
</evidence>
<name>A0A6G1HI38_9PEZI</name>
<dbReference type="AlphaFoldDB" id="A0A6G1HI38"/>
<accession>A0A6G1HI38</accession>
<reference evidence="1" key="1">
    <citation type="journal article" date="2020" name="Stud. Mycol.">
        <title>101 Dothideomycetes genomes: a test case for predicting lifestyles and emergence of pathogens.</title>
        <authorList>
            <person name="Haridas S."/>
            <person name="Albert R."/>
            <person name="Binder M."/>
            <person name="Bloem J."/>
            <person name="Labutti K."/>
            <person name="Salamov A."/>
            <person name="Andreopoulos B."/>
            <person name="Baker S."/>
            <person name="Barry K."/>
            <person name="Bills G."/>
            <person name="Bluhm B."/>
            <person name="Cannon C."/>
            <person name="Castanera R."/>
            <person name="Culley D."/>
            <person name="Daum C."/>
            <person name="Ezra D."/>
            <person name="Gonzalez J."/>
            <person name="Henrissat B."/>
            <person name="Kuo A."/>
            <person name="Liang C."/>
            <person name="Lipzen A."/>
            <person name="Lutzoni F."/>
            <person name="Magnuson J."/>
            <person name="Mondo S."/>
            <person name="Nolan M."/>
            <person name="Ohm R."/>
            <person name="Pangilinan J."/>
            <person name="Park H.-J."/>
            <person name="Ramirez L."/>
            <person name="Alfaro M."/>
            <person name="Sun H."/>
            <person name="Tritt A."/>
            <person name="Yoshinaga Y."/>
            <person name="Zwiers L.-H."/>
            <person name="Turgeon B."/>
            <person name="Goodwin S."/>
            <person name="Spatafora J."/>
            <person name="Crous P."/>
            <person name="Grigoriev I."/>
        </authorList>
    </citation>
    <scope>NUCLEOTIDE SEQUENCE</scope>
    <source>
        <strain evidence="1">CBS 262.69</strain>
    </source>
</reference>
<evidence type="ECO:0000313" key="1">
    <source>
        <dbReference type="EMBL" id="KAF2395516.1"/>
    </source>
</evidence>
<gene>
    <name evidence="1" type="ORF">EJ06DRAFT_270892</name>
</gene>